<evidence type="ECO:0000313" key="2">
    <source>
        <dbReference type="EMBL" id="MFD0738511.1"/>
    </source>
</evidence>
<name>A0ABW2YK79_9GAMM</name>
<dbReference type="RefSeq" id="WP_386811428.1">
    <property type="nucleotide sequence ID" value="NZ_JBHTIH010000002.1"/>
</dbReference>
<accession>A0ABW2YK79</accession>
<evidence type="ECO:0000313" key="3">
    <source>
        <dbReference type="Proteomes" id="UP001597090"/>
    </source>
</evidence>
<keyword evidence="3" id="KW-1185">Reference proteome</keyword>
<evidence type="ECO:0000256" key="1">
    <source>
        <dbReference type="SAM" id="Phobius"/>
    </source>
</evidence>
<feature type="transmembrane region" description="Helical" evidence="1">
    <location>
        <begin position="127"/>
        <end position="149"/>
    </location>
</feature>
<dbReference type="EMBL" id="JBHTIH010000002">
    <property type="protein sequence ID" value="MFD0738511.1"/>
    <property type="molecule type" value="Genomic_DNA"/>
</dbReference>
<proteinExistence type="predicted"/>
<feature type="transmembrane region" description="Helical" evidence="1">
    <location>
        <begin position="155"/>
        <end position="175"/>
    </location>
</feature>
<protein>
    <recommendedName>
        <fullName evidence="4">TIGR04222 domain-containing membrane protein</fullName>
    </recommendedName>
</protein>
<evidence type="ECO:0008006" key="4">
    <source>
        <dbReference type="Google" id="ProtNLM"/>
    </source>
</evidence>
<gene>
    <name evidence="2" type="ORF">ACFQZQ_04320</name>
</gene>
<feature type="transmembrane region" description="Helical" evidence="1">
    <location>
        <begin position="12"/>
        <end position="34"/>
    </location>
</feature>
<organism evidence="2 3">
    <name type="scientific">Lysobacter koreensis</name>
    <dbReference type="NCBI Taxonomy" id="266122"/>
    <lineage>
        <taxon>Bacteria</taxon>
        <taxon>Pseudomonadati</taxon>
        <taxon>Pseudomonadota</taxon>
        <taxon>Gammaproteobacteria</taxon>
        <taxon>Lysobacterales</taxon>
        <taxon>Lysobacteraceae</taxon>
        <taxon>Lysobacter</taxon>
    </lineage>
</organism>
<reference evidence="3" key="1">
    <citation type="journal article" date="2019" name="Int. J. Syst. Evol. Microbiol.">
        <title>The Global Catalogue of Microorganisms (GCM) 10K type strain sequencing project: providing services to taxonomists for standard genome sequencing and annotation.</title>
        <authorList>
            <consortium name="The Broad Institute Genomics Platform"/>
            <consortium name="The Broad Institute Genome Sequencing Center for Infectious Disease"/>
            <person name="Wu L."/>
            <person name="Ma J."/>
        </authorList>
    </citation>
    <scope>NUCLEOTIDE SEQUENCE [LARGE SCALE GENOMIC DNA]</scope>
    <source>
        <strain evidence="3">CCUG 55491</strain>
    </source>
</reference>
<keyword evidence="1" id="KW-1133">Transmembrane helix</keyword>
<keyword evidence="1" id="KW-0472">Membrane</keyword>
<dbReference type="Proteomes" id="UP001597090">
    <property type="component" value="Unassembled WGS sequence"/>
</dbReference>
<comment type="caution">
    <text evidence="2">The sequence shown here is derived from an EMBL/GenBank/DDBJ whole genome shotgun (WGS) entry which is preliminary data.</text>
</comment>
<keyword evidence="1" id="KW-0812">Transmembrane</keyword>
<sequence>MIKALLDATGGWMLIPIVVAVAGTAVAKGLFGVYRSKSQDRKDFLDLWERRESPDDLWLEVAVRHQFGAYLPAPLIRSLQRSSQAGRALLEVSECWDMLDMDDETGEVHWRAKRYANPRHRWWMQKVFTAGYYVLMFAAGILAIVLIKSTGRTDFSYAILWAYPLFLGGAAFCCLSRSERLETASKAVPRWLGLR</sequence>